<accession>T2JE41</accession>
<gene>
    <name evidence="1" type="ORF">CWATWH0401_268</name>
</gene>
<comment type="caution">
    <text evidence="1">The sequence shown here is derived from an EMBL/GenBank/DDBJ whole genome shotgun (WGS) entry which is preliminary data.</text>
</comment>
<evidence type="ECO:0000313" key="1">
    <source>
        <dbReference type="EMBL" id="CCQ63406.1"/>
    </source>
</evidence>
<organism evidence="1 2">
    <name type="scientific">Crocosphaera watsonii WH 0401</name>
    <dbReference type="NCBI Taxonomy" id="555881"/>
    <lineage>
        <taxon>Bacteria</taxon>
        <taxon>Bacillati</taxon>
        <taxon>Cyanobacteriota</taxon>
        <taxon>Cyanophyceae</taxon>
        <taxon>Oscillatoriophycideae</taxon>
        <taxon>Chroococcales</taxon>
        <taxon>Aphanothecaceae</taxon>
        <taxon>Crocosphaera</taxon>
    </lineage>
</organism>
<reference evidence="1 2" key="1">
    <citation type="submission" date="2013-01" db="EMBL/GenBank/DDBJ databases">
        <authorList>
            <person name="Bench S."/>
        </authorList>
    </citation>
    <scope>NUCLEOTIDE SEQUENCE [LARGE SCALE GENOMIC DNA]</scope>
    <source>
        <strain evidence="1 2">WH 0401</strain>
    </source>
</reference>
<dbReference type="Proteomes" id="UP000018198">
    <property type="component" value="Unassembled WGS sequence"/>
</dbReference>
<proteinExistence type="predicted"/>
<dbReference type="EMBL" id="CAQM01000703">
    <property type="protein sequence ID" value="CCQ63406.1"/>
    <property type="molecule type" value="Genomic_DNA"/>
</dbReference>
<evidence type="ECO:0000313" key="2">
    <source>
        <dbReference type="Proteomes" id="UP000018198"/>
    </source>
</evidence>
<reference evidence="1 2" key="2">
    <citation type="submission" date="2013-09" db="EMBL/GenBank/DDBJ databases">
        <title>Whole genome comparison of six Crocosphaera watsonii strains with differing phenotypes.</title>
        <authorList>
            <person name="Bench S.R."/>
            <person name="Heller P."/>
            <person name="Frank I."/>
            <person name="Arciniega M."/>
            <person name="Shilova I.N."/>
            <person name="Zehr J.P."/>
        </authorList>
    </citation>
    <scope>NUCLEOTIDE SEQUENCE [LARGE SCALE GENOMIC DNA]</scope>
    <source>
        <strain evidence="1 2">WH 0401</strain>
    </source>
</reference>
<name>T2JE41_CROWT</name>
<sequence length="41" mass="4445">MTSDPADFTSRQESGGAFRTAIHPTLICVFFWKIQRGASGG</sequence>
<protein>
    <submittedName>
        <fullName evidence="1">Uncharacterized protein</fullName>
    </submittedName>
</protein>
<dbReference type="AlphaFoldDB" id="T2JE41"/>